<gene>
    <name evidence="2" type="ORF">SAMN04488518_105205</name>
</gene>
<evidence type="ECO:0000313" key="2">
    <source>
        <dbReference type="EMBL" id="SFK46159.1"/>
    </source>
</evidence>
<organism evidence="2 3">
    <name type="scientific">Pseudovibrio ascidiaceicola</name>
    <dbReference type="NCBI Taxonomy" id="285279"/>
    <lineage>
        <taxon>Bacteria</taxon>
        <taxon>Pseudomonadati</taxon>
        <taxon>Pseudomonadota</taxon>
        <taxon>Alphaproteobacteria</taxon>
        <taxon>Hyphomicrobiales</taxon>
        <taxon>Stappiaceae</taxon>
        <taxon>Pseudovibrio</taxon>
    </lineage>
</organism>
<feature type="transmembrane region" description="Helical" evidence="1">
    <location>
        <begin position="20"/>
        <end position="38"/>
    </location>
</feature>
<protein>
    <submittedName>
        <fullName evidence="2">Uncharacterized protein</fullName>
    </submittedName>
</protein>
<evidence type="ECO:0000256" key="1">
    <source>
        <dbReference type="SAM" id="Phobius"/>
    </source>
</evidence>
<proteinExistence type="predicted"/>
<reference evidence="2 3" key="1">
    <citation type="submission" date="2016-10" db="EMBL/GenBank/DDBJ databases">
        <authorList>
            <person name="Varghese N."/>
            <person name="Submissions S."/>
        </authorList>
    </citation>
    <scope>NUCLEOTIDE SEQUENCE [LARGE SCALE GENOMIC DNA]</scope>
    <source>
        <strain evidence="2 3">DSM 16392</strain>
    </source>
</reference>
<dbReference type="Proteomes" id="UP000199598">
    <property type="component" value="Unassembled WGS sequence"/>
</dbReference>
<keyword evidence="1" id="KW-0812">Transmembrane</keyword>
<dbReference type="EMBL" id="FOSK01000005">
    <property type="protein sequence ID" value="SFK46159.1"/>
    <property type="molecule type" value="Genomic_DNA"/>
</dbReference>
<feature type="transmembrane region" description="Helical" evidence="1">
    <location>
        <begin position="77"/>
        <end position="105"/>
    </location>
</feature>
<keyword evidence="3" id="KW-1185">Reference proteome</keyword>
<sequence length="111" mass="12506">MGISWLTGGHKTNQMMDTIFTIGIFVIFAGGVISYQLIRRRDEYAELRKRKLAQNLNPVFLLPAYFRKKDDPLKPAYVKLATIGLLHAVGVPLGIVWYAILLVVISNYLGL</sequence>
<keyword evidence="1" id="KW-1133">Transmembrane helix</keyword>
<comment type="caution">
    <text evidence="2">The sequence shown here is derived from an EMBL/GenBank/DDBJ whole genome shotgun (WGS) entry which is preliminary data.</text>
</comment>
<evidence type="ECO:0000313" key="3">
    <source>
        <dbReference type="Proteomes" id="UP000199598"/>
    </source>
</evidence>
<keyword evidence="1" id="KW-0472">Membrane</keyword>
<accession>A0A1I3ZRJ0</accession>
<name>A0A1I3ZRJ0_9HYPH</name>